<proteinExistence type="predicted"/>
<protein>
    <submittedName>
        <fullName evidence="2">Uncharacterized protein</fullName>
    </submittedName>
</protein>
<name>A0A915J8E5_ROMCU</name>
<evidence type="ECO:0000313" key="2">
    <source>
        <dbReference type="WBParaSite" id="nRc.2.0.1.t22421-RA"/>
    </source>
</evidence>
<keyword evidence="1" id="KW-1185">Reference proteome</keyword>
<reference evidence="2" key="1">
    <citation type="submission" date="2022-11" db="UniProtKB">
        <authorList>
            <consortium name="WormBaseParasite"/>
        </authorList>
    </citation>
    <scope>IDENTIFICATION</scope>
</reference>
<dbReference type="WBParaSite" id="nRc.2.0.1.t22421-RA">
    <property type="protein sequence ID" value="nRc.2.0.1.t22421-RA"/>
    <property type="gene ID" value="nRc.2.0.1.g22421"/>
</dbReference>
<dbReference type="Proteomes" id="UP000887565">
    <property type="component" value="Unplaced"/>
</dbReference>
<accession>A0A915J8E5</accession>
<sequence length="166" mass="19306">MCEEKKFDFFTEKAQKTVQKITDFDTSLGKSKKYNDFIGKIRSRQSFFMQSFWTMGIKKLNLPFCFIEDGDARFVSQHSTKPSSMQTCKIPEFNCTASTFKSQFSHLLLCVSYLLFDLSTNKNLGLVCTSTNNFLLFPKRQQQQETRLSPQSHEYNFPVSKLLPNE</sequence>
<organism evidence="1 2">
    <name type="scientific">Romanomermis culicivorax</name>
    <name type="common">Nematode worm</name>
    <dbReference type="NCBI Taxonomy" id="13658"/>
    <lineage>
        <taxon>Eukaryota</taxon>
        <taxon>Metazoa</taxon>
        <taxon>Ecdysozoa</taxon>
        <taxon>Nematoda</taxon>
        <taxon>Enoplea</taxon>
        <taxon>Dorylaimia</taxon>
        <taxon>Mermithida</taxon>
        <taxon>Mermithoidea</taxon>
        <taxon>Mermithidae</taxon>
        <taxon>Romanomermis</taxon>
    </lineage>
</organism>
<evidence type="ECO:0000313" key="1">
    <source>
        <dbReference type="Proteomes" id="UP000887565"/>
    </source>
</evidence>
<dbReference type="AlphaFoldDB" id="A0A915J8E5"/>